<dbReference type="InterPro" id="IPR051783">
    <property type="entry name" value="NAD(P)-dependent_oxidoreduct"/>
</dbReference>
<dbReference type="SUPFAM" id="SSF51735">
    <property type="entry name" value="NAD(P)-binding Rossmann-fold domains"/>
    <property type="match status" value="1"/>
</dbReference>
<dbReference type="PANTHER" id="PTHR48079">
    <property type="entry name" value="PROTEIN YEEZ"/>
    <property type="match status" value="1"/>
</dbReference>
<name>A0ABP9JFI8_9ACTN</name>
<dbReference type="Pfam" id="PF01370">
    <property type="entry name" value="Epimerase"/>
    <property type="match status" value="1"/>
</dbReference>
<reference evidence="4" key="1">
    <citation type="journal article" date="2019" name="Int. J. Syst. Evol. Microbiol.">
        <title>The Global Catalogue of Microorganisms (GCM) 10K type strain sequencing project: providing services to taxonomists for standard genome sequencing and annotation.</title>
        <authorList>
            <consortium name="The Broad Institute Genomics Platform"/>
            <consortium name="The Broad Institute Genome Sequencing Center for Infectious Disease"/>
            <person name="Wu L."/>
            <person name="Ma J."/>
        </authorList>
    </citation>
    <scope>NUCLEOTIDE SEQUENCE [LARGE SCALE GENOMIC DNA]</scope>
    <source>
        <strain evidence="4">JCM 18409</strain>
    </source>
</reference>
<evidence type="ECO:0000313" key="4">
    <source>
        <dbReference type="Proteomes" id="UP001501759"/>
    </source>
</evidence>
<keyword evidence="4" id="KW-1185">Reference proteome</keyword>
<feature type="domain" description="NAD-dependent epimerase/dehydratase" evidence="2">
    <location>
        <begin position="3"/>
        <end position="201"/>
    </location>
</feature>
<dbReference type="RefSeq" id="WP_345656549.1">
    <property type="nucleotide sequence ID" value="NZ_BAABKB010000031.1"/>
</dbReference>
<dbReference type="InterPro" id="IPR001509">
    <property type="entry name" value="Epimerase_deHydtase"/>
</dbReference>
<dbReference type="Gene3D" id="3.40.50.720">
    <property type="entry name" value="NAD(P)-binding Rossmann-like Domain"/>
    <property type="match status" value="1"/>
</dbReference>
<organism evidence="3 4">
    <name type="scientific">Streptomyces siamensis</name>
    <dbReference type="NCBI Taxonomy" id="1274986"/>
    <lineage>
        <taxon>Bacteria</taxon>
        <taxon>Bacillati</taxon>
        <taxon>Actinomycetota</taxon>
        <taxon>Actinomycetes</taxon>
        <taxon>Kitasatosporales</taxon>
        <taxon>Streptomycetaceae</taxon>
        <taxon>Streptomyces</taxon>
    </lineage>
</organism>
<dbReference type="EMBL" id="BAABKB010000031">
    <property type="protein sequence ID" value="GAA5029022.1"/>
    <property type="molecule type" value="Genomic_DNA"/>
</dbReference>
<evidence type="ECO:0000313" key="3">
    <source>
        <dbReference type="EMBL" id="GAA5029022.1"/>
    </source>
</evidence>
<evidence type="ECO:0000256" key="1">
    <source>
        <dbReference type="SAM" id="MobiDB-lite"/>
    </source>
</evidence>
<dbReference type="Proteomes" id="UP001501759">
    <property type="component" value="Unassembled WGS sequence"/>
</dbReference>
<evidence type="ECO:0000259" key="2">
    <source>
        <dbReference type="Pfam" id="PF01370"/>
    </source>
</evidence>
<proteinExistence type="predicted"/>
<dbReference type="InterPro" id="IPR036291">
    <property type="entry name" value="NAD(P)-bd_dom_sf"/>
</dbReference>
<sequence length="289" mass="30424">MRILLIGATGYLGSVVAEHLSDTGHEVVALTRTPESPSRYAVRPGDLHDPDSLTAAVTSDIDAVINVATPTGDAAVDAAAIDALTAPLRGTDRPFLYTSGVWVLGATGEATAEESSPTNPIPIVGYRPEIERRVLATADHGVRATVLRPGIIHGRGGGIPALLVEWARKQGAPRIVADLNVRWPMVHIEDLADLFGKVVQDAPAGSIWHGVAQPAVPVRELALAAAEAAGVHGEVQLWPLDQAQGELGEPFADALALDQSVDGRKAQDQLGWRPQQPDAVTDVSKGSYR</sequence>
<accession>A0ABP9JFI8</accession>
<dbReference type="PANTHER" id="PTHR48079:SF6">
    <property type="entry name" value="NAD(P)-BINDING DOMAIN-CONTAINING PROTEIN-RELATED"/>
    <property type="match status" value="1"/>
</dbReference>
<feature type="region of interest" description="Disordered" evidence="1">
    <location>
        <begin position="266"/>
        <end position="289"/>
    </location>
</feature>
<protein>
    <submittedName>
        <fullName evidence="3">NAD-dependent epimerase/dehydratase family protein</fullName>
    </submittedName>
</protein>
<comment type="caution">
    <text evidence="3">The sequence shown here is derived from an EMBL/GenBank/DDBJ whole genome shotgun (WGS) entry which is preliminary data.</text>
</comment>
<gene>
    <name evidence="3" type="ORF">GCM10023335_67510</name>
</gene>